<gene>
    <name evidence="10" type="ORF">MBAV_005865</name>
</gene>
<dbReference type="GO" id="GO:0000160">
    <property type="term" value="P:phosphorelay signal transduction system"/>
    <property type="evidence" value="ECO:0007669"/>
    <property type="project" value="InterPro"/>
</dbReference>
<name>A0A0F3GJD5_9BACT</name>
<dbReference type="SMART" id="SM00448">
    <property type="entry name" value="REC"/>
    <property type="match status" value="1"/>
</dbReference>
<dbReference type="InterPro" id="IPR003594">
    <property type="entry name" value="HATPase_dom"/>
</dbReference>
<dbReference type="InterPro" id="IPR036890">
    <property type="entry name" value="HATPase_C_sf"/>
</dbReference>
<keyword evidence="7" id="KW-0067">ATP-binding</keyword>
<proteinExistence type="predicted"/>
<comment type="caution">
    <text evidence="10">The sequence shown here is derived from an EMBL/GenBank/DDBJ whole genome shotgun (WGS) entry which is preliminary data.</text>
</comment>
<dbReference type="SUPFAM" id="SSF55874">
    <property type="entry name" value="ATPase domain of HSP90 chaperone/DNA topoisomerase II/histidine kinase"/>
    <property type="match status" value="1"/>
</dbReference>
<dbReference type="CDD" id="cd17534">
    <property type="entry name" value="REC_DC-like"/>
    <property type="match status" value="1"/>
</dbReference>
<dbReference type="EMBL" id="LACI01002484">
    <property type="protein sequence ID" value="KJU81937.1"/>
    <property type="molecule type" value="Genomic_DNA"/>
</dbReference>
<dbReference type="Pfam" id="PF00072">
    <property type="entry name" value="Response_reg"/>
    <property type="match status" value="1"/>
</dbReference>
<evidence type="ECO:0000313" key="10">
    <source>
        <dbReference type="EMBL" id="KJU81937.1"/>
    </source>
</evidence>
<keyword evidence="3 8" id="KW-0597">Phosphoprotein</keyword>
<evidence type="ECO:0000256" key="1">
    <source>
        <dbReference type="ARBA" id="ARBA00000085"/>
    </source>
</evidence>
<dbReference type="Pfam" id="PF02518">
    <property type="entry name" value="HATPase_c"/>
    <property type="match status" value="1"/>
</dbReference>
<dbReference type="PROSITE" id="PS50110">
    <property type="entry name" value="RESPONSE_REGULATORY"/>
    <property type="match status" value="1"/>
</dbReference>
<evidence type="ECO:0000256" key="7">
    <source>
        <dbReference type="ARBA" id="ARBA00022840"/>
    </source>
</evidence>
<organism evidence="10 11">
    <name type="scientific">Candidatus Magnetobacterium bavaricum</name>
    <dbReference type="NCBI Taxonomy" id="29290"/>
    <lineage>
        <taxon>Bacteria</taxon>
        <taxon>Pseudomonadati</taxon>
        <taxon>Nitrospirota</taxon>
        <taxon>Thermodesulfovibrionia</taxon>
        <taxon>Thermodesulfovibrionales</taxon>
        <taxon>Candidatus Magnetobacteriaceae</taxon>
        <taxon>Candidatus Magnetobacterium</taxon>
    </lineage>
</organism>
<evidence type="ECO:0000256" key="5">
    <source>
        <dbReference type="ARBA" id="ARBA00022741"/>
    </source>
</evidence>
<evidence type="ECO:0000256" key="3">
    <source>
        <dbReference type="ARBA" id="ARBA00022553"/>
    </source>
</evidence>
<dbReference type="Pfam" id="PF07568">
    <property type="entry name" value="HisKA_2"/>
    <property type="match status" value="1"/>
</dbReference>
<feature type="modified residue" description="4-aspartylphosphate" evidence="8">
    <location>
        <position position="74"/>
    </location>
</feature>
<dbReference type="AlphaFoldDB" id="A0A0F3GJD5"/>
<evidence type="ECO:0000256" key="2">
    <source>
        <dbReference type="ARBA" id="ARBA00012438"/>
    </source>
</evidence>
<dbReference type="InterPro" id="IPR001789">
    <property type="entry name" value="Sig_transdc_resp-reg_receiver"/>
</dbReference>
<dbReference type="PANTHER" id="PTHR41523">
    <property type="entry name" value="TWO-COMPONENT SYSTEM SENSOR PROTEIN"/>
    <property type="match status" value="1"/>
</dbReference>
<comment type="catalytic activity">
    <reaction evidence="1">
        <text>ATP + protein L-histidine = ADP + protein N-phospho-L-histidine.</text>
        <dbReference type="EC" id="2.7.13.3"/>
    </reaction>
</comment>
<dbReference type="SUPFAM" id="SSF52172">
    <property type="entry name" value="CheY-like"/>
    <property type="match status" value="1"/>
</dbReference>
<keyword evidence="6 10" id="KW-0418">Kinase</keyword>
<dbReference type="Gene3D" id="3.30.450.20">
    <property type="entry name" value="PAS domain"/>
    <property type="match status" value="1"/>
</dbReference>
<dbReference type="Gene3D" id="3.40.50.2300">
    <property type="match status" value="1"/>
</dbReference>
<dbReference type="EC" id="2.7.13.3" evidence="2"/>
<sequence>MFFLELKPKDPYVKEQEDTMDNARVQIVEDEGIIALSLTRKLEKLGYIVTSVVPSSEEAIKKAEADLPDIILMDIAIQGSMDGIDTAAEISGRFNIPIIFMTAYADEQLLERAKITEPYGYIVKPSTDKEIHIMIKMALYKHKMEQWRKSAEYKETLLREIHHRVKNNFQVITSLLSLQAENITDRRIVNVFVDSFNRIKAMSTIHTKLYQSADLSKLDFEEYVSELCTELINSYDLHPNTPVLKLDIDIKNIDIDLDSATPCGLIINEIVSNSMKYAFPDNASGEIFVSLNKDVNDNYVLLIGDNGVGIPKDFDLSKSRSLGMMLVHDLVKKKLKGSIAIDTTKGTIYRIVFKKSTTET</sequence>
<evidence type="ECO:0000256" key="8">
    <source>
        <dbReference type="PROSITE-ProRule" id="PRU00169"/>
    </source>
</evidence>
<dbReference type="Gene3D" id="3.30.565.10">
    <property type="entry name" value="Histidine kinase-like ATPase, C-terminal domain"/>
    <property type="match status" value="1"/>
</dbReference>
<accession>A0A0F3GJD5</accession>
<dbReference type="InterPro" id="IPR011006">
    <property type="entry name" value="CheY-like_superfamily"/>
</dbReference>
<reference evidence="10 11" key="1">
    <citation type="submission" date="2015-02" db="EMBL/GenBank/DDBJ databases">
        <title>Single-cell genomics of uncultivated deep-branching MTB reveals a conserved set of magnetosome genes.</title>
        <authorList>
            <person name="Kolinko S."/>
            <person name="Richter M."/>
            <person name="Glockner F.O."/>
            <person name="Brachmann A."/>
            <person name="Schuler D."/>
        </authorList>
    </citation>
    <scope>NUCLEOTIDE SEQUENCE [LARGE SCALE GENOMIC DNA]</scope>
    <source>
        <strain evidence="10">TM-1</strain>
    </source>
</reference>
<evidence type="ECO:0000259" key="9">
    <source>
        <dbReference type="PROSITE" id="PS50110"/>
    </source>
</evidence>
<dbReference type="SMART" id="SM00387">
    <property type="entry name" value="HATPase_c"/>
    <property type="match status" value="1"/>
</dbReference>
<evidence type="ECO:0000256" key="4">
    <source>
        <dbReference type="ARBA" id="ARBA00022679"/>
    </source>
</evidence>
<dbReference type="GO" id="GO:0004673">
    <property type="term" value="F:protein histidine kinase activity"/>
    <property type="evidence" value="ECO:0007669"/>
    <property type="project" value="UniProtKB-EC"/>
</dbReference>
<dbReference type="InterPro" id="IPR011495">
    <property type="entry name" value="Sig_transdc_His_kin_sub2_dim/P"/>
</dbReference>
<keyword evidence="5" id="KW-0547">Nucleotide-binding</keyword>
<keyword evidence="11" id="KW-1185">Reference proteome</keyword>
<keyword evidence="4" id="KW-0808">Transferase</keyword>
<dbReference type="PANTHER" id="PTHR41523:SF8">
    <property type="entry name" value="ETHYLENE RESPONSE SENSOR PROTEIN"/>
    <property type="match status" value="1"/>
</dbReference>
<protein>
    <recommendedName>
        <fullName evidence="2">histidine kinase</fullName>
        <ecNumber evidence="2">2.7.13.3</ecNumber>
    </recommendedName>
</protein>
<dbReference type="Proteomes" id="UP000033423">
    <property type="component" value="Unassembled WGS sequence"/>
</dbReference>
<evidence type="ECO:0000313" key="11">
    <source>
        <dbReference type="Proteomes" id="UP000033423"/>
    </source>
</evidence>
<feature type="domain" description="Response regulatory" evidence="9">
    <location>
        <begin position="24"/>
        <end position="139"/>
    </location>
</feature>
<dbReference type="GO" id="GO:0005524">
    <property type="term" value="F:ATP binding"/>
    <property type="evidence" value="ECO:0007669"/>
    <property type="project" value="UniProtKB-KW"/>
</dbReference>
<evidence type="ECO:0000256" key="6">
    <source>
        <dbReference type="ARBA" id="ARBA00022777"/>
    </source>
</evidence>